<gene>
    <name evidence="3" type="ORF">C6P64_17190</name>
</gene>
<keyword evidence="2" id="KW-0812">Transmembrane</keyword>
<name>A0A2S9K0H1_9BURK</name>
<dbReference type="EMBL" id="PVLQ01000118">
    <property type="protein sequence ID" value="PRD63919.1"/>
    <property type="molecule type" value="Genomic_DNA"/>
</dbReference>
<dbReference type="AlphaFoldDB" id="A0A2S9K0H1"/>
<sequence>MYILAIGWGYVALMMALAEASNANGSILGGIMTFVCYGLMPVGLLLYVMGRPARRRRREQQAASGQPDTGGHAPGAAEPGGVAPVRKEP</sequence>
<dbReference type="Proteomes" id="UP000238589">
    <property type="component" value="Unassembled WGS sequence"/>
</dbReference>
<keyword evidence="2" id="KW-0472">Membrane</keyword>
<protein>
    <submittedName>
        <fullName evidence="3">Uncharacterized protein</fullName>
    </submittedName>
</protein>
<evidence type="ECO:0000313" key="3">
    <source>
        <dbReference type="EMBL" id="PRD63919.1"/>
    </source>
</evidence>
<feature type="transmembrane region" description="Helical" evidence="2">
    <location>
        <begin position="30"/>
        <end position="49"/>
    </location>
</feature>
<feature type="region of interest" description="Disordered" evidence="1">
    <location>
        <begin position="56"/>
        <end position="89"/>
    </location>
</feature>
<keyword evidence="2" id="KW-1133">Transmembrane helix</keyword>
<organism evidence="3 4">
    <name type="scientific">Malikia granosa</name>
    <dbReference type="NCBI Taxonomy" id="263067"/>
    <lineage>
        <taxon>Bacteria</taxon>
        <taxon>Pseudomonadati</taxon>
        <taxon>Pseudomonadota</taxon>
        <taxon>Betaproteobacteria</taxon>
        <taxon>Burkholderiales</taxon>
        <taxon>Comamonadaceae</taxon>
        <taxon>Malikia</taxon>
    </lineage>
</organism>
<reference evidence="3 4" key="1">
    <citation type="submission" date="2018-03" db="EMBL/GenBank/DDBJ databases">
        <title>Comparative genomics illustrates the genes involved in a hyperalkaliphilic mechanisms of Serpentinomonas isolated from highly-alkaline calcium-rich serpentinized springs.</title>
        <authorList>
            <person name="Suzuki S."/>
            <person name="Ishii S."/>
            <person name="Walworth N."/>
            <person name="Bird L."/>
            <person name="Kuenen J.G."/>
            <person name="Nealson K.H."/>
        </authorList>
    </citation>
    <scope>NUCLEOTIDE SEQUENCE [LARGE SCALE GENOMIC DNA]</scope>
    <source>
        <strain evidence="3 4">P1</strain>
    </source>
</reference>
<evidence type="ECO:0000313" key="4">
    <source>
        <dbReference type="Proteomes" id="UP000238589"/>
    </source>
</evidence>
<keyword evidence="4" id="KW-1185">Reference proteome</keyword>
<accession>A0A2S9K0H1</accession>
<evidence type="ECO:0000256" key="2">
    <source>
        <dbReference type="SAM" id="Phobius"/>
    </source>
</evidence>
<comment type="caution">
    <text evidence="3">The sequence shown here is derived from an EMBL/GenBank/DDBJ whole genome shotgun (WGS) entry which is preliminary data.</text>
</comment>
<dbReference type="OrthoDB" id="8565731at2"/>
<feature type="compositionally biased region" description="Low complexity" evidence="1">
    <location>
        <begin position="70"/>
        <end position="89"/>
    </location>
</feature>
<proteinExistence type="predicted"/>
<evidence type="ECO:0000256" key="1">
    <source>
        <dbReference type="SAM" id="MobiDB-lite"/>
    </source>
</evidence>